<feature type="transmembrane region" description="Helical" evidence="8">
    <location>
        <begin position="532"/>
        <end position="552"/>
    </location>
</feature>
<feature type="transmembrane region" description="Helical" evidence="8">
    <location>
        <begin position="35"/>
        <end position="57"/>
    </location>
</feature>
<sequence length="677" mass="70357">MLIAGLALLSAAALISACAGRNRGRRTRERLAAAAWMANTAGAVVLVIAGACAVAGYRQRLGLDGLAGFGPAALRVDPLSGLFLIVSFGVAVPALIAAAAPANQHRPRLPAAIAVALSAVAIIITADNLFILLFGWELLTVAFYLISGYDRDLPGRAGGSVITVIFGRASGAALFIGALLLAAHTHTFAFTAGTVDPRSAAGQTAYALLLLGFGIKVGLLPAHIWMPRGYFAAPGPARAVIAGSAVNVGFYGMWRTLHVFGAPSVWLVCVVLLIGGLTAILGIAHAAVNPDLATLISWSSVENAGMITAGFGVALAGAAAQQPKLVAAGLVAGTAQVMAHALGKTLMFVSTSTIEHTTATTELDRLGGIVRRLPWAGTGLVIGSLTLAGLPLTAGFASEWFTLESLMQQFRVTSLAMQLSTAATGALIALTIGIAGVTFVRVVALTAFGPPRIDEPHLDPLAARVDHQWSYRLGVVILIVGCLGAAAVAPLQVGLIARGLRPIVGDQAAGANGDPWVLQPVFAKFSALSPSWLWIVLPAMTALIAAFATAFAGRNLLRVRAVAPWSSASPGVDRGVGYTSSGYANPVRNVLATMLLTRTALMEAQDEPDNHQNSPHRYTYRIDVVDVVERYFYRPVIRGVLAVSRLSKKLQSGRLDAYMAYMLIAVLAVLAVVIATS</sequence>
<dbReference type="AlphaFoldDB" id="A0A1E3SSB6"/>
<dbReference type="PANTHER" id="PTHR42682">
    <property type="entry name" value="HYDROGENASE-4 COMPONENT F"/>
    <property type="match status" value="1"/>
</dbReference>
<dbReference type="GO" id="GO:0016491">
    <property type="term" value="F:oxidoreductase activity"/>
    <property type="evidence" value="ECO:0007669"/>
    <property type="project" value="UniProtKB-KW"/>
</dbReference>
<keyword evidence="11" id="KW-1185">Reference proteome</keyword>
<feature type="transmembrane region" description="Helical" evidence="8">
    <location>
        <begin position="112"/>
        <end position="145"/>
    </location>
</feature>
<evidence type="ECO:0000256" key="5">
    <source>
        <dbReference type="ARBA" id="ARBA00023002"/>
    </source>
</evidence>
<organism evidence="10 11">
    <name type="scientific">Mycobacterium sherrisii</name>
    <dbReference type="NCBI Taxonomy" id="243061"/>
    <lineage>
        <taxon>Bacteria</taxon>
        <taxon>Bacillati</taxon>
        <taxon>Actinomycetota</taxon>
        <taxon>Actinomycetes</taxon>
        <taxon>Mycobacteriales</taxon>
        <taxon>Mycobacteriaceae</taxon>
        <taxon>Mycobacterium</taxon>
        <taxon>Mycobacterium simiae complex</taxon>
    </lineage>
</organism>
<protein>
    <submittedName>
        <fullName evidence="10">NADH/ubiquinone/plastoquinone (Complex I)</fullName>
    </submittedName>
</protein>
<dbReference type="Pfam" id="PF00361">
    <property type="entry name" value="Proton_antipo_M"/>
    <property type="match status" value="1"/>
</dbReference>
<keyword evidence="4 8" id="KW-1133">Transmembrane helix</keyword>
<evidence type="ECO:0000313" key="11">
    <source>
        <dbReference type="Proteomes" id="UP000094224"/>
    </source>
</evidence>
<feature type="domain" description="NADH:quinone oxidoreductase/Mrp antiporter transmembrane" evidence="9">
    <location>
        <begin position="126"/>
        <end position="417"/>
    </location>
</feature>
<feature type="transmembrane region" description="Helical" evidence="8">
    <location>
        <begin position="417"/>
        <end position="448"/>
    </location>
</feature>
<keyword evidence="5" id="KW-0560">Oxidoreductase</keyword>
<evidence type="ECO:0000256" key="1">
    <source>
        <dbReference type="ARBA" id="ARBA00004651"/>
    </source>
</evidence>
<feature type="transmembrane region" description="Helical" evidence="8">
    <location>
        <begin position="469"/>
        <end position="491"/>
    </location>
</feature>
<proteinExistence type="predicted"/>
<feature type="transmembrane region" description="Helical" evidence="8">
    <location>
        <begin position="375"/>
        <end position="397"/>
    </location>
</feature>
<dbReference type="PANTHER" id="PTHR42682:SF3">
    <property type="entry name" value="FORMATE HYDROGENLYASE SUBUNIT 3-RELATED"/>
    <property type="match status" value="1"/>
</dbReference>
<evidence type="ECO:0000313" key="10">
    <source>
        <dbReference type="EMBL" id="ODR05085.1"/>
    </source>
</evidence>
<evidence type="ECO:0000256" key="3">
    <source>
        <dbReference type="ARBA" id="ARBA00022692"/>
    </source>
</evidence>
<feature type="transmembrane region" description="Helical" evidence="8">
    <location>
        <begin position="655"/>
        <end position="675"/>
    </location>
</feature>
<dbReference type="EMBL" id="MIHC01000025">
    <property type="protein sequence ID" value="ODR05085.1"/>
    <property type="molecule type" value="Genomic_DNA"/>
</dbReference>
<evidence type="ECO:0000256" key="2">
    <source>
        <dbReference type="ARBA" id="ARBA00022475"/>
    </source>
</evidence>
<evidence type="ECO:0000259" key="9">
    <source>
        <dbReference type="Pfam" id="PF00361"/>
    </source>
</evidence>
<reference evidence="11" key="1">
    <citation type="submission" date="2016-09" db="EMBL/GenBank/DDBJ databases">
        <authorList>
            <person name="Greninger A.L."/>
            <person name="Jerome K.R."/>
            <person name="Mcnair B."/>
            <person name="Wallis C."/>
            <person name="Fang F."/>
        </authorList>
    </citation>
    <scope>NUCLEOTIDE SEQUENCE [LARGE SCALE GENOMIC DNA]</scope>
    <source>
        <strain evidence="11">BC1_M4</strain>
    </source>
</reference>
<feature type="transmembrane region" description="Helical" evidence="8">
    <location>
        <begin position="157"/>
        <end position="184"/>
    </location>
</feature>
<dbReference type="GO" id="GO:0005886">
    <property type="term" value="C:plasma membrane"/>
    <property type="evidence" value="ECO:0007669"/>
    <property type="project" value="UniProtKB-SubCell"/>
</dbReference>
<feature type="transmembrane region" description="Helical" evidence="8">
    <location>
        <begin position="204"/>
        <end position="225"/>
    </location>
</feature>
<accession>A0A1E3SSB6</accession>
<keyword evidence="3 7" id="KW-0812">Transmembrane</keyword>
<feature type="transmembrane region" description="Helical" evidence="8">
    <location>
        <begin position="265"/>
        <end position="288"/>
    </location>
</feature>
<comment type="caution">
    <text evidence="10">The sequence shown here is derived from an EMBL/GenBank/DDBJ whole genome shotgun (WGS) entry which is preliminary data.</text>
</comment>
<keyword evidence="6 8" id="KW-0472">Membrane</keyword>
<name>A0A1E3SSB6_9MYCO</name>
<dbReference type="InterPro" id="IPR001750">
    <property type="entry name" value="ND/Mrp_TM"/>
</dbReference>
<keyword evidence="10" id="KW-0830">Ubiquinone</keyword>
<evidence type="ECO:0000256" key="7">
    <source>
        <dbReference type="RuleBase" id="RU000320"/>
    </source>
</evidence>
<evidence type="ECO:0000256" key="6">
    <source>
        <dbReference type="ARBA" id="ARBA00023136"/>
    </source>
</evidence>
<evidence type="ECO:0000256" key="4">
    <source>
        <dbReference type="ARBA" id="ARBA00022989"/>
    </source>
</evidence>
<feature type="transmembrane region" description="Helical" evidence="8">
    <location>
        <begin position="78"/>
        <end position="100"/>
    </location>
</feature>
<feature type="transmembrane region" description="Helical" evidence="8">
    <location>
        <begin position="300"/>
        <end position="319"/>
    </location>
</feature>
<dbReference type="Proteomes" id="UP000094224">
    <property type="component" value="Unassembled WGS sequence"/>
</dbReference>
<feature type="transmembrane region" description="Helical" evidence="8">
    <location>
        <begin position="237"/>
        <end position="253"/>
    </location>
</feature>
<evidence type="ECO:0000256" key="8">
    <source>
        <dbReference type="SAM" id="Phobius"/>
    </source>
</evidence>
<gene>
    <name evidence="10" type="ORF">BHQ21_15050</name>
</gene>
<dbReference type="InterPro" id="IPR052175">
    <property type="entry name" value="ComplexI-like_HydComp"/>
</dbReference>
<keyword evidence="2" id="KW-1003">Cell membrane</keyword>
<comment type="subcellular location">
    <subcellularLocation>
        <location evidence="1">Cell membrane</location>
        <topology evidence="1">Multi-pass membrane protein</topology>
    </subcellularLocation>
    <subcellularLocation>
        <location evidence="7">Membrane</location>
        <topology evidence="7">Multi-pass membrane protein</topology>
    </subcellularLocation>
</comment>